<gene>
    <name evidence="2" type="ORF">Tci_029467</name>
</gene>
<sequence length="318" mass="36671">MRTRSGPYPTTPTSAVRNTIGQGKEISQGNLNGPASDAALREYCDKHYNQLLPILLRKCTKRRDLRKRLGSRRIRSVYGSPEPRRDRSESPRKRDPKRKTVFKRLEKGVFHRTEVLSESKGSAGRHWKSRPKKKRSSIKDDLSQPWVCEETDSFTPRIRYFDLPKRTCMPSHVKTYDGSKDPEDHLMIFQAVAKVKRWAMQIWCHMFNSTLTGSARKKCIKDPVKIHHIKQREGESTKDFVRSFKVESMDVKGATEIMRISGFMHGITNPELIKRLHDKISKSVDEMMRITTSFLRGGGGSWQPRAEEVNSAMKTIRG</sequence>
<feature type="compositionally biased region" description="Basic residues" evidence="1">
    <location>
        <begin position="123"/>
        <end position="136"/>
    </location>
</feature>
<dbReference type="AlphaFoldDB" id="A0A6L2L8K9"/>
<dbReference type="PANTHER" id="PTHR33223:SF11">
    <property type="entry name" value="ELEMENT PROTEIN, PUTATIVE-RELATED"/>
    <property type="match status" value="1"/>
</dbReference>
<feature type="region of interest" description="Disordered" evidence="1">
    <location>
        <begin position="70"/>
        <end position="102"/>
    </location>
</feature>
<dbReference type="EMBL" id="BKCJ010003840">
    <property type="protein sequence ID" value="GEU57489.1"/>
    <property type="molecule type" value="Genomic_DNA"/>
</dbReference>
<comment type="caution">
    <text evidence="2">The sequence shown here is derived from an EMBL/GenBank/DDBJ whole genome shotgun (WGS) entry which is preliminary data.</text>
</comment>
<organism evidence="2">
    <name type="scientific">Tanacetum cinerariifolium</name>
    <name type="common">Dalmatian daisy</name>
    <name type="synonym">Chrysanthemum cinerariifolium</name>
    <dbReference type="NCBI Taxonomy" id="118510"/>
    <lineage>
        <taxon>Eukaryota</taxon>
        <taxon>Viridiplantae</taxon>
        <taxon>Streptophyta</taxon>
        <taxon>Embryophyta</taxon>
        <taxon>Tracheophyta</taxon>
        <taxon>Spermatophyta</taxon>
        <taxon>Magnoliopsida</taxon>
        <taxon>eudicotyledons</taxon>
        <taxon>Gunneridae</taxon>
        <taxon>Pentapetalae</taxon>
        <taxon>asterids</taxon>
        <taxon>campanulids</taxon>
        <taxon>Asterales</taxon>
        <taxon>Asteraceae</taxon>
        <taxon>Asteroideae</taxon>
        <taxon>Anthemideae</taxon>
        <taxon>Anthemidinae</taxon>
        <taxon>Tanacetum</taxon>
    </lineage>
</organism>
<accession>A0A6L2L8K9</accession>
<feature type="compositionally biased region" description="Basic and acidic residues" evidence="1">
    <location>
        <begin position="82"/>
        <end position="93"/>
    </location>
</feature>
<evidence type="ECO:0008006" key="3">
    <source>
        <dbReference type="Google" id="ProtNLM"/>
    </source>
</evidence>
<reference evidence="2" key="1">
    <citation type="journal article" date="2019" name="Sci. Rep.">
        <title>Draft genome of Tanacetum cinerariifolium, the natural source of mosquito coil.</title>
        <authorList>
            <person name="Yamashiro T."/>
            <person name="Shiraishi A."/>
            <person name="Satake H."/>
            <person name="Nakayama K."/>
        </authorList>
    </citation>
    <scope>NUCLEOTIDE SEQUENCE</scope>
</reference>
<dbReference type="PANTHER" id="PTHR33223">
    <property type="entry name" value="CCHC-TYPE DOMAIN-CONTAINING PROTEIN"/>
    <property type="match status" value="1"/>
</dbReference>
<proteinExistence type="predicted"/>
<evidence type="ECO:0000313" key="2">
    <source>
        <dbReference type="EMBL" id="GEU57489.1"/>
    </source>
</evidence>
<feature type="region of interest" description="Disordered" evidence="1">
    <location>
        <begin position="115"/>
        <end position="138"/>
    </location>
</feature>
<name>A0A6L2L8K9_TANCI</name>
<evidence type="ECO:0000256" key="1">
    <source>
        <dbReference type="SAM" id="MobiDB-lite"/>
    </source>
</evidence>
<protein>
    <recommendedName>
        <fullName evidence="3">Reverse transcriptase domain-containing protein</fullName>
    </recommendedName>
</protein>